<evidence type="ECO:0000256" key="2">
    <source>
        <dbReference type="ARBA" id="ARBA00022490"/>
    </source>
</evidence>
<sequence length="305" mass="35159">MPVKIPASLPAAKILTDENIFVMDDTRAMMQDIRPLKIAILNLMPTKEVTETQLLRLLGNTPLQIEVTLLTMASHQSSNTAKEYLEAFYRTFDSVKNDKYDGLIITGAPVENLPFEEVDYWNELTRIMDWSKTHVFSTLHICWGSQAALWHHYGVGKHALEEKTFGVFSHRVLNPHHKLVRGFDEAFLAPHSRHTTIRREDIDKVGELEILAESDEAGVFLVASRDGRSIFVSGHAEYDADTLAREYNRDVARGLKIEVPKHYYPDDNPEHFPPVMWRAHANLLFVNWLNYFVYQETPYHIEEIN</sequence>
<comment type="subcellular location">
    <subcellularLocation>
        <location evidence="1 6">Cytoplasm</location>
    </subcellularLocation>
</comment>
<evidence type="ECO:0000256" key="1">
    <source>
        <dbReference type="ARBA" id="ARBA00004496"/>
    </source>
</evidence>
<dbReference type="RefSeq" id="WP_230757547.1">
    <property type="nucleotide sequence ID" value="NZ_JAINWA010000003.1"/>
</dbReference>
<comment type="function">
    <text evidence="6">Transfers an acetyl group from acetyl-CoA to L-homoserine, forming acetyl-L-homoserine.</text>
</comment>
<comment type="catalytic activity">
    <reaction evidence="6">
        <text>L-homoserine + acetyl-CoA = O-acetyl-L-homoserine + CoA</text>
        <dbReference type="Rhea" id="RHEA:13701"/>
        <dbReference type="ChEBI" id="CHEBI:57287"/>
        <dbReference type="ChEBI" id="CHEBI:57288"/>
        <dbReference type="ChEBI" id="CHEBI:57476"/>
        <dbReference type="ChEBI" id="CHEBI:57716"/>
        <dbReference type="EC" id="2.3.1.31"/>
    </reaction>
</comment>
<feature type="site" description="Important for substrate specificity" evidence="6">
    <location>
        <position position="192"/>
    </location>
</feature>
<keyword evidence="3 6" id="KW-0028">Amino-acid biosynthesis</keyword>
<dbReference type="GO" id="GO:0004414">
    <property type="term" value="F:homoserine O-acetyltransferase activity"/>
    <property type="evidence" value="ECO:0007669"/>
    <property type="project" value="UniProtKB-EC"/>
</dbReference>
<comment type="caution">
    <text evidence="6">Lacks conserved residue(s) required for the propagation of feature annotation.</text>
</comment>
<dbReference type="PANTHER" id="PTHR20919">
    <property type="entry name" value="HOMOSERINE O-SUCCINYLTRANSFERASE"/>
    <property type="match status" value="1"/>
</dbReference>
<dbReference type="SUPFAM" id="SSF52317">
    <property type="entry name" value="Class I glutamine amidotransferase-like"/>
    <property type="match status" value="1"/>
</dbReference>
<evidence type="ECO:0000256" key="5">
    <source>
        <dbReference type="ARBA" id="ARBA00023315"/>
    </source>
</evidence>
<dbReference type="GO" id="GO:0005737">
    <property type="term" value="C:cytoplasm"/>
    <property type="evidence" value="ECO:0007669"/>
    <property type="project" value="UniProtKB-SubCell"/>
</dbReference>
<accession>A0AAE3JJQ2</accession>
<dbReference type="HAMAP" id="MF_00295">
    <property type="entry name" value="MetA_acyltransf"/>
    <property type="match status" value="1"/>
</dbReference>
<organism evidence="8 9">
    <name type="scientific">Teretinema zuelzerae</name>
    <dbReference type="NCBI Taxonomy" id="156"/>
    <lineage>
        <taxon>Bacteria</taxon>
        <taxon>Pseudomonadati</taxon>
        <taxon>Spirochaetota</taxon>
        <taxon>Spirochaetia</taxon>
        <taxon>Spirochaetales</taxon>
        <taxon>Treponemataceae</taxon>
        <taxon>Teretinema</taxon>
    </lineage>
</organism>
<evidence type="ECO:0000256" key="7">
    <source>
        <dbReference type="PIRSR" id="PIRSR000450-1"/>
    </source>
</evidence>
<keyword evidence="9" id="KW-1185">Reference proteome</keyword>
<comment type="caution">
    <text evidence="8">The sequence shown here is derived from an EMBL/GenBank/DDBJ whole genome shotgun (WGS) entry which is preliminary data.</text>
</comment>
<dbReference type="NCBIfam" id="TIGR01001">
    <property type="entry name" value="metA"/>
    <property type="match status" value="1"/>
</dbReference>
<proteinExistence type="inferred from homology"/>
<dbReference type="GO" id="GO:0008899">
    <property type="term" value="F:homoserine O-succinyltransferase activity"/>
    <property type="evidence" value="ECO:0007669"/>
    <property type="project" value="UniProtKB-UniRule"/>
</dbReference>
<dbReference type="InterPro" id="IPR033752">
    <property type="entry name" value="MetA_family"/>
</dbReference>
<evidence type="ECO:0000256" key="6">
    <source>
        <dbReference type="HAMAP-Rule" id="MF_00295"/>
    </source>
</evidence>
<comment type="pathway">
    <text evidence="6">Amino-acid biosynthesis; L-methionine biosynthesis via de novo pathway; O-acetyl-L-homoserine from L-homoserine: step 1/1.</text>
</comment>
<keyword evidence="4 6" id="KW-0808">Transferase</keyword>
<feature type="active site" description="Acyl-thioester intermediate" evidence="6 7">
    <location>
        <position position="142"/>
    </location>
</feature>
<dbReference type="InterPro" id="IPR005697">
    <property type="entry name" value="HST_MetA"/>
</dbReference>
<feature type="binding site" evidence="6">
    <location>
        <position position="163"/>
    </location>
    <ligand>
        <name>substrate</name>
    </ligand>
</feature>
<dbReference type="CDD" id="cd03131">
    <property type="entry name" value="GATase1_HTS"/>
    <property type="match status" value="1"/>
</dbReference>
<evidence type="ECO:0000313" key="8">
    <source>
        <dbReference type="EMBL" id="MCD1655768.1"/>
    </source>
</evidence>
<dbReference type="EC" id="2.3.1.31" evidence="6"/>
<keyword evidence="2 6" id="KW-0963">Cytoplasm</keyword>
<gene>
    <name evidence="8" type="primary">metA</name>
    <name evidence="6" type="synonym">metAA</name>
    <name evidence="8" type="ORF">K7J14_13810</name>
</gene>
<dbReference type="GO" id="GO:0019281">
    <property type="term" value="P:L-methionine biosynthetic process from homoserine via O-succinyl-L-homoserine and cystathionine"/>
    <property type="evidence" value="ECO:0007669"/>
    <property type="project" value="InterPro"/>
</dbReference>
<name>A0AAE3JJQ2_9SPIR</name>
<feature type="binding site" evidence="6">
    <location>
        <position position="249"/>
    </location>
    <ligand>
        <name>substrate</name>
    </ligand>
</feature>
<feature type="active site" evidence="6">
    <location>
        <position position="237"/>
    </location>
</feature>
<dbReference type="FunFam" id="3.40.50.880:FF:000004">
    <property type="entry name" value="Homoserine O-succinyltransferase"/>
    <property type="match status" value="1"/>
</dbReference>
<dbReference type="InterPro" id="IPR029062">
    <property type="entry name" value="Class_I_gatase-like"/>
</dbReference>
<dbReference type="Proteomes" id="UP001198163">
    <property type="component" value="Unassembled WGS sequence"/>
</dbReference>
<dbReference type="PANTHER" id="PTHR20919:SF0">
    <property type="entry name" value="HOMOSERINE O-SUCCINYLTRANSFERASE"/>
    <property type="match status" value="1"/>
</dbReference>
<protein>
    <recommendedName>
        <fullName evidence="6">Homoserine O-acetyltransferase</fullName>
        <shortName evidence="6">HAT</shortName>
        <ecNumber evidence="6">2.3.1.31</ecNumber>
    </recommendedName>
    <alternativeName>
        <fullName evidence="6">Homoserine transacetylase</fullName>
        <shortName evidence="6">HTA</shortName>
    </alternativeName>
</protein>
<keyword evidence="6" id="KW-0486">Methionine biosynthesis</keyword>
<feature type="active site" description="Proton acceptor" evidence="6">
    <location>
        <position position="235"/>
    </location>
</feature>
<dbReference type="Pfam" id="PF04204">
    <property type="entry name" value="HTS"/>
    <property type="match status" value="1"/>
</dbReference>
<feature type="site" description="Important for acyl-CoA specificity" evidence="6">
    <location>
        <position position="111"/>
    </location>
</feature>
<dbReference type="Gene3D" id="3.40.50.880">
    <property type="match status" value="1"/>
</dbReference>
<evidence type="ECO:0000256" key="4">
    <source>
        <dbReference type="ARBA" id="ARBA00022679"/>
    </source>
</evidence>
<reference evidence="8" key="1">
    <citation type="submission" date="2021-08" db="EMBL/GenBank/DDBJ databases">
        <title>Comparative analyses of Brucepasteria parasyntrophica and Teretinema zuelzerae.</title>
        <authorList>
            <person name="Song Y."/>
            <person name="Brune A."/>
        </authorList>
    </citation>
    <scope>NUCLEOTIDE SEQUENCE</scope>
    <source>
        <strain evidence="8">DSM 1903</strain>
    </source>
</reference>
<dbReference type="PIRSF" id="PIRSF000450">
    <property type="entry name" value="H_ser_succinyltr"/>
    <property type="match status" value="1"/>
</dbReference>
<evidence type="ECO:0000313" key="9">
    <source>
        <dbReference type="Proteomes" id="UP001198163"/>
    </source>
</evidence>
<dbReference type="AlphaFoldDB" id="A0AAE3JJQ2"/>
<comment type="similarity">
    <text evidence="6">Belongs to the MetA family.</text>
</comment>
<keyword evidence="5 6" id="KW-0012">Acyltransferase</keyword>
<feature type="binding site" evidence="6">
    <location>
        <position position="192"/>
    </location>
    <ligand>
        <name>substrate</name>
    </ligand>
</feature>
<evidence type="ECO:0000256" key="3">
    <source>
        <dbReference type="ARBA" id="ARBA00022605"/>
    </source>
</evidence>
<dbReference type="EMBL" id="JAINWA010000003">
    <property type="protein sequence ID" value="MCD1655768.1"/>
    <property type="molecule type" value="Genomic_DNA"/>
</dbReference>